<accession>A0A2G5U1E7</accession>
<dbReference type="EMBL" id="PDUG01000004">
    <property type="protein sequence ID" value="PIC33374.1"/>
    <property type="molecule type" value="Genomic_DNA"/>
</dbReference>
<protein>
    <submittedName>
        <fullName evidence="1">Uncharacterized protein</fullName>
    </submittedName>
</protein>
<keyword evidence="2" id="KW-1185">Reference proteome</keyword>
<evidence type="ECO:0000313" key="1">
    <source>
        <dbReference type="EMBL" id="PIC33374.1"/>
    </source>
</evidence>
<dbReference type="OrthoDB" id="10301215at2759"/>
<comment type="caution">
    <text evidence="1">The sequence shown here is derived from an EMBL/GenBank/DDBJ whole genome shotgun (WGS) entry which is preliminary data.</text>
</comment>
<evidence type="ECO:0000313" key="2">
    <source>
        <dbReference type="Proteomes" id="UP000230233"/>
    </source>
</evidence>
<sequence>MSVNIANVPSTSNGQAARTDAQKLVEEARRAADESYQKFYNARERVYAIQYELLAAYDQEEAFEAKIKKGAKGSAMEKLQQQHRAAEVEVGKVQLRLDKAVEERKELFVLMEAEEMKYEWIKSIYGANQANAPVN</sequence>
<dbReference type="AlphaFoldDB" id="A0A2G5U1E7"/>
<reference evidence="2" key="1">
    <citation type="submission" date="2017-10" db="EMBL/GenBank/DDBJ databases">
        <title>Rapid genome shrinkage in a self-fertile nematode reveals novel sperm competition proteins.</title>
        <authorList>
            <person name="Yin D."/>
            <person name="Schwarz E.M."/>
            <person name="Thomas C.G."/>
            <person name="Felde R.L."/>
            <person name="Korf I.F."/>
            <person name="Cutter A.D."/>
            <person name="Schartner C.M."/>
            <person name="Ralston E.J."/>
            <person name="Meyer B.J."/>
            <person name="Haag E.S."/>
        </authorList>
    </citation>
    <scope>NUCLEOTIDE SEQUENCE [LARGE SCALE GENOMIC DNA]</scope>
    <source>
        <strain evidence="2">JU1422</strain>
    </source>
</reference>
<organism evidence="1 2">
    <name type="scientific">Caenorhabditis nigoni</name>
    <dbReference type="NCBI Taxonomy" id="1611254"/>
    <lineage>
        <taxon>Eukaryota</taxon>
        <taxon>Metazoa</taxon>
        <taxon>Ecdysozoa</taxon>
        <taxon>Nematoda</taxon>
        <taxon>Chromadorea</taxon>
        <taxon>Rhabditida</taxon>
        <taxon>Rhabditina</taxon>
        <taxon>Rhabditomorpha</taxon>
        <taxon>Rhabditoidea</taxon>
        <taxon>Rhabditidae</taxon>
        <taxon>Peloderinae</taxon>
        <taxon>Caenorhabditis</taxon>
    </lineage>
</organism>
<dbReference type="Proteomes" id="UP000230233">
    <property type="component" value="Chromosome IV"/>
</dbReference>
<proteinExistence type="predicted"/>
<name>A0A2G5U1E7_9PELO</name>
<gene>
    <name evidence="1" type="primary">Cnig_chr_IV.g13377</name>
    <name evidence="1" type="ORF">B9Z55_013377</name>
</gene>